<dbReference type="SUPFAM" id="SSF54236">
    <property type="entry name" value="Ubiquitin-like"/>
    <property type="match status" value="1"/>
</dbReference>
<protein>
    <submittedName>
        <fullName evidence="4">Ubiquitin-like domain-containing protein</fullName>
    </submittedName>
</protein>
<proteinExistence type="predicted"/>
<dbReference type="OrthoDB" id="417450at2759"/>
<reference evidence="2 3" key="2">
    <citation type="submission" date="2018-11" db="EMBL/GenBank/DDBJ databases">
        <authorList>
            <consortium name="Pathogen Informatics"/>
        </authorList>
    </citation>
    <scope>NUCLEOTIDE SEQUENCE [LARGE SCALE GENOMIC DNA]</scope>
</reference>
<name>A0A0R3SB04_HYMDI</name>
<dbReference type="SUPFAM" id="SSF63491">
    <property type="entry name" value="BAG domain"/>
    <property type="match status" value="1"/>
</dbReference>
<dbReference type="WBParaSite" id="HDID_0000159101-mRNA-1">
    <property type="protein sequence ID" value="HDID_0000159101-mRNA-1"/>
    <property type="gene ID" value="HDID_0000159101"/>
</dbReference>
<feature type="domain" description="Ubiquitin-like" evidence="1">
    <location>
        <begin position="1"/>
        <end position="75"/>
    </location>
</feature>
<gene>
    <name evidence="2" type="ORF">HDID_LOCUS1592</name>
</gene>
<evidence type="ECO:0000259" key="1">
    <source>
        <dbReference type="PROSITE" id="PS50053"/>
    </source>
</evidence>
<evidence type="ECO:0000313" key="4">
    <source>
        <dbReference type="WBParaSite" id="HDID_0000159101-mRNA-1"/>
    </source>
</evidence>
<dbReference type="InterPro" id="IPR036533">
    <property type="entry name" value="BAG_dom_sf"/>
</dbReference>
<evidence type="ECO:0000313" key="3">
    <source>
        <dbReference type="Proteomes" id="UP000274504"/>
    </source>
</evidence>
<dbReference type="InterPro" id="IPR029071">
    <property type="entry name" value="Ubiquitin-like_domsf"/>
</dbReference>
<dbReference type="Proteomes" id="UP000274504">
    <property type="component" value="Unassembled WGS sequence"/>
</dbReference>
<dbReference type="AlphaFoldDB" id="A0A0R3SB04"/>
<organism evidence="4">
    <name type="scientific">Hymenolepis diminuta</name>
    <name type="common">Rat tapeworm</name>
    <dbReference type="NCBI Taxonomy" id="6216"/>
    <lineage>
        <taxon>Eukaryota</taxon>
        <taxon>Metazoa</taxon>
        <taxon>Spiralia</taxon>
        <taxon>Lophotrochozoa</taxon>
        <taxon>Platyhelminthes</taxon>
        <taxon>Cestoda</taxon>
        <taxon>Eucestoda</taxon>
        <taxon>Cyclophyllidea</taxon>
        <taxon>Hymenolepididae</taxon>
        <taxon>Hymenolepis</taxon>
    </lineage>
</organism>
<dbReference type="STRING" id="6216.A0A0R3SB04"/>
<dbReference type="PROSITE" id="PS50053">
    <property type="entry name" value="UBIQUITIN_2"/>
    <property type="match status" value="1"/>
</dbReference>
<dbReference type="GO" id="GO:0051087">
    <property type="term" value="F:protein-folding chaperone binding"/>
    <property type="evidence" value="ECO:0007669"/>
    <property type="project" value="InterPro"/>
</dbReference>
<accession>A0A0R3SB04</accession>
<dbReference type="Gene3D" id="1.20.58.120">
    <property type="entry name" value="BAG domain"/>
    <property type="match status" value="1"/>
</dbReference>
<dbReference type="EMBL" id="UYSG01000308">
    <property type="protein sequence ID" value="VDL19053.1"/>
    <property type="molecule type" value="Genomic_DNA"/>
</dbReference>
<dbReference type="InterPro" id="IPR000626">
    <property type="entry name" value="Ubiquitin-like_dom"/>
</dbReference>
<dbReference type="Gene3D" id="3.10.20.90">
    <property type="entry name" value="Phosphatidylinositol 3-kinase Catalytic Subunit, Chain A, domain 1"/>
    <property type="match status" value="1"/>
</dbReference>
<evidence type="ECO:0000313" key="2">
    <source>
        <dbReference type="EMBL" id="VDL19053.1"/>
    </source>
</evidence>
<reference evidence="4" key="1">
    <citation type="submission" date="2017-02" db="UniProtKB">
        <authorList>
            <consortium name="WormBaseParasite"/>
        </authorList>
    </citation>
    <scope>IDENTIFICATION</scope>
</reference>
<dbReference type="Pfam" id="PF00240">
    <property type="entry name" value="ubiquitin"/>
    <property type="match status" value="1"/>
</dbReference>
<sequence>MFTLTILHEGKSNDASFPNGDNLTVGDLMSFVESKYNIRRNAQKLIFRGKSLVEEDMKLASCNIKSGSKVMLIGRTEKMDPLELQKLSNLEDSMPLLRSEFEELKLKQNISLKDISKFTEVCMKKLELADSVVLPPAAQEDRKRRKDVINSFNIVASNVISIVGQINSAVIESNGNIAHGRTGFTMYPGR</sequence>
<dbReference type="SMART" id="SM00213">
    <property type="entry name" value="UBQ"/>
    <property type="match status" value="1"/>
</dbReference>